<dbReference type="InterPro" id="IPR006016">
    <property type="entry name" value="UspA"/>
</dbReference>
<sequence>MNPSSSPPVIAGVSGSPASCRAVEAAAREAATRGCPLHLVHAINCPPCTTDHPRAAGDLLQQAVATATATAPGLAIVTELVEGYPVTGLLRRCRHAELTVIGDGGLNDQVCLPADAVAVQIAARSFGTVMVTRAAPAPAGPILVGVDGAGAPDPLLDFAFDEAASRRTGLLVIHVGEDRDRELDEVVATRALKRGVQAQVRVLGGDPTAVLRRESQESSLIVVGARGRQPYHGLLGSVAQTLLHHGRGPIVVVRGASRPRSGTRVEAPAAPAESARV</sequence>
<protein>
    <submittedName>
        <fullName evidence="4">Nucleotide-binding universal stress UspA family protein</fullName>
    </submittedName>
</protein>
<feature type="region of interest" description="Disordered" evidence="2">
    <location>
        <begin position="256"/>
        <end position="277"/>
    </location>
</feature>
<gene>
    <name evidence="4" type="ORF">FHX34_102839</name>
</gene>
<dbReference type="EMBL" id="VIWY01000002">
    <property type="protein sequence ID" value="TWG24286.1"/>
    <property type="molecule type" value="Genomic_DNA"/>
</dbReference>
<dbReference type="SUPFAM" id="SSF52402">
    <property type="entry name" value="Adenine nucleotide alpha hydrolases-like"/>
    <property type="match status" value="2"/>
</dbReference>
<keyword evidence="5" id="KW-1185">Reference proteome</keyword>
<evidence type="ECO:0000259" key="3">
    <source>
        <dbReference type="Pfam" id="PF00582"/>
    </source>
</evidence>
<reference evidence="4 5" key="1">
    <citation type="submission" date="2019-06" db="EMBL/GenBank/DDBJ databases">
        <title>Sequencing the genomes of 1000 actinobacteria strains.</title>
        <authorList>
            <person name="Klenk H.-P."/>
        </authorList>
    </citation>
    <scope>NUCLEOTIDE SEQUENCE [LARGE SCALE GENOMIC DNA]</scope>
    <source>
        <strain evidence="4 5">DSM 43866</strain>
    </source>
</reference>
<dbReference type="OrthoDB" id="3404132at2"/>
<dbReference type="PRINTS" id="PR01438">
    <property type="entry name" value="UNVRSLSTRESS"/>
</dbReference>
<dbReference type="InterPro" id="IPR014729">
    <property type="entry name" value="Rossmann-like_a/b/a_fold"/>
</dbReference>
<dbReference type="PANTHER" id="PTHR46268:SF6">
    <property type="entry name" value="UNIVERSAL STRESS PROTEIN UP12"/>
    <property type="match status" value="1"/>
</dbReference>
<name>A0A561WK82_ACTTI</name>
<dbReference type="InterPro" id="IPR006015">
    <property type="entry name" value="Universal_stress_UspA"/>
</dbReference>
<dbReference type="RefSeq" id="WP_122977433.1">
    <property type="nucleotide sequence ID" value="NZ_BOMX01000077.1"/>
</dbReference>
<comment type="caution">
    <text evidence="4">The sequence shown here is derived from an EMBL/GenBank/DDBJ whole genome shotgun (WGS) entry which is preliminary data.</text>
</comment>
<dbReference type="Proteomes" id="UP000320239">
    <property type="component" value="Unassembled WGS sequence"/>
</dbReference>
<dbReference type="AlphaFoldDB" id="A0A561WK82"/>
<accession>A0A561WK82</accession>
<dbReference type="Pfam" id="PF00582">
    <property type="entry name" value="Usp"/>
    <property type="match status" value="2"/>
</dbReference>
<proteinExistence type="inferred from homology"/>
<evidence type="ECO:0000313" key="5">
    <source>
        <dbReference type="Proteomes" id="UP000320239"/>
    </source>
</evidence>
<evidence type="ECO:0000256" key="1">
    <source>
        <dbReference type="ARBA" id="ARBA00008791"/>
    </source>
</evidence>
<organism evidence="4 5">
    <name type="scientific">Actinoplanes teichomyceticus</name>
    <dbReference type="NCBI Taxonomy" id="1867"/>
    <lineage>
        <taxon>Bacteria</taxon>
        <taxon>Bacillati</taxon>
        <taxon>Actinomycetota</taxon>
        <taxon>Actinomycetes</taxon>
        <taxon>Micromonosporales</taxon>
        <taxon>Micromonosporaceae</taxon>
        <taxon>Actinoplanes</taxon>
    </lineage>
</organism>
<dbReference type="PANTHER" id="PTHR46268">
    <property type="entry name" value="STRESS RESPONSE PROTEIN NHAX"/>
    <property type="match status" value="1"/>
</dbReference>
<feature type="domain" description="UspA" evidence="3">
    <location>
        <begin position="9"/>
        <end position="133"/>
    </location>
</feature>
<comment type="similarity">
    <text evidence="1">Belongs to the universal stress protein A family.</text>
</comment>
<feature type="domain" description="UspA" evidence="3">
    <location>
        <begin position="187"/>
        <end position="254"/>
    </location>
</feature>
<evidence type="ECO:0000256" key="2">
    <source>
        <dbReference type="SAM" id="MobiDB-lite"/>
    </source>
</evidence>
<evidence type="ECO:0000313" key="4">
    <source>
        <dbReference type="EMBL" id="TWG24286.1"/>
    </source>
</evidence>
<dbReference type="Gene3D" id="3.40.50.620">
    <property type="entry name" value="HUPs"/>
    <property type="match status" value="2"/>
</dbReference>